<gene>
    <name evidence="1" type="ORF">CBW46_006905</name>
</gene>
<accession>A0A2W1NGA0</accession>
<dbReference type="AlphaFoldDB" id="A0A2W1NGA0"/>
<organism evidence="1 2">
    <name type="scientific">Paenibacillus xerothermodurans</name>
    <dbReference type="NCBI Taxonomy" id="1977292"/>
    <lineage>
        <taxon>Bacteria</taxon>
        <taxon>Bacillati</taxon>
        <taxon>Bacillota</taxon>
        <taxon>Bacilli</taxon>
        <taxon>Bacillales</taxon>
        <taxon>Paenibacillaceae</taxon>
        <taxon>Paenibacillus</taxon>
    </lineage>
</organism>
<dbReference type="Proteomes" id="UP000214746">
    <property type="component" value="Unassembled WGS sequence"/>
</dbReference>
<dbReference type="EMBL" id="NHRJ02000002">
    <property type="protein sequence ID" value="PZE22111.1"/>
    <property type="molecule type" value="Genomic_DNA"/>
</dbReference>
<comment type="caution">
    <text evidence="1">The sequence shown here is derived from an EMBL/GenBank/DDBJ whole genome shotgun (WGS) entry which is preliminary data.</text>
</comment>
<reference evidence="1" key="1">
    <citation type="submission" date="2018-06" db="EMBL/GenBank/DDBJ databases">
        <title>Paenibacillus xerothermodurans sp. nov. an extremely dry heat resistant spore forming bacterium isolated from the soil of Cape Canaveral, Florida.</title>
        <authorList>
            <person name="Seuylemezian A."/>
            <person name="Kaur N."/>
            <person name="Patil P."/>
            <person name="Patil P."/>
            <person name="Mayilraj S."/>
            <person name="Vaishampayan P."/>
        </authorList>
    </citation>
    <scope>NUCLEOTIDE SEQUENCE [LARGE SCALE GENOMIC DNA]</scope>
    <source>
        <strain evidence="1">ATCC 27380</strain>
    </source>
</reference>
<proteinExistence type="predicted"/>
<evidence type="ECO:0000313" key="2">
    <source>
        <dbReference type="Proteomes" id="UP000214746"/>
    </source>
</evidence>
<evidence type="ECO:0000313" key="1">
    <source>
        <dbReference type="EMBL" id="PZE22111.1"/>
    </source>
</evidence>
<protein>
    <recommendedName>
        <fullName evidence="3">Hydrolase</fullName>
    </recommendedName>
</protein>
<keyword evidence="2" id="KW-1185">Reference proteome</keyword>
<evidence type="ECO:0008006" key="3">
    <source>
        <dbReference type="Google" id="ProtNLM"/>
    </source>
</evidence>
<name>A0A2W1NGA0_PAEXE</name>
<dbReference type="OrthoDB" id="2706506at2"/>
<dbReference type="RefSeq" id="WP_089199254.1">
    <property type="nucleotide sequence ID" value="NZ_NHRJ02000002.1"/>
</dbReference>
<sequence>MPKTLYYVSVANGLIQDETTMNDALQDDYEFRIRANDEEIRELRELMQKVLDDEENTHIRAPIPYKSAEHDKATEDFNSDMLNMYNMIYQLGDDKAKRHIEQTGILGRLLNPDYHDAGYGTRKDNGTVI</sequence>